<comment type="caution">
    <text evidence="7">The sequence shown here is derived from an EMBL/GenBank/DDBJ whole genome shotgun (WGS) entry which is preliminary data.</text>
</comment>
<dbReference type="EMBL" id="VOHE01000002">
    <property type="protein sequence ID" value="TWT20571.1"/>
    <property type="molecule type" value="Genomic_DNA"/>
</dbReference>
<dbReference type="SUPFAM" id="SSF46785">
    <property type="entry name" value="Winged helix' DNA-binding domain"/>
    <property type="match status" value="1"/>
</dbReference>
<gene>
    <name evidence="7" type="ORF">FQY79_04330</name>
</gene>
<evidence type="ECO:0000256" key="1">
    <source>
        <dbReference type="ARBA" id="ARBA00009437"/>
    </source>
</evidence>
<evidence type="ECO:0000313" key="7">
    <source>
        <dbReference type="EMBL" id="TWT20571.1"/>
    </source>
</evidence>
<dbReference type="InterPro" id="IPR037405">
    <property type="entry name" value="GbpR_PBP2"/>
</dbReference>
<dbReference type="Proteomes" id="UP000315949">
    <property type="component" value="Unassembled WGS sequence"/>
</dbReference>
<keyword evidence="4" id="KW-0804">Transcription</keyword>
<dbReference type="PANTHER" id="PTHR30419:SF8">
    <property type="entry name" value="NITROGEN ASSIMILATION TRANSCRIPTIONAL ACTIVATOR-RELATED"/>
    <property type="match status" value="1"/>
</dbReference>
<feature type="compositionally biased region" description="Basic residues" evidence="5">
    <location>
        <begin position="324"/>
        <end position="334"/>
    </location>
</feature>
<dbReference type="GO" id="GO:0005829">
    <property type="term" value="C:cytosol"/>
    <property type="evidence" value="ECO:0007669"/>
    <property type="project" value="TreeGrafter"/>
</dbReference>
<dbReference type="Pfam" id="PF03466">
    <property type="entry name" value="LysR_substrate"/>
    <property type="match status" value="1"/>
</dbReference>
<evidence type="ECO:0000259" key="6">
    <source>
        <dbReference type="PROSITE" id="PS50931"/>
    </source>
</evidence>
<organism evidence="7 8">
    <name type="scientific">Luteimonas wenzhouensis</name>
    <dbReference type="NCBI Taxonomy" id="2599615"/>
    <lineage>
        <taxon>Bacteria</taxon>
        <taxon>Pseudomonadati</taxon>
        <taxon>Pseudomonadota</taxon>
        <taxon>Gammaproteobacteria</taxon>
        <taxon>Lysobacterales</taxon>
        <taxon>Lysobacteraceae</taxon>
        <taxon>Luteimonas</taxon>
    </lineage>
</organism>
<keyword evidence="3" id="KW-0238">DNA-binding</keyword>
<dbReference type="Pfam" id="PF00126">
    <property type="entry name" value="HTH_1"/>
    <property type="match status" value="1"/>
</dbReference>
<dbReference type="InterPro" id="IPR005119">
    <property type="entry name" value="LysR_subst-bd"/>
</dbReference>
<dbReference type="GO" id="GO:0003677">
    <property type="term" value="F:DNA binding"/>
    <property type="evidence" value="ECO:0007669"/>
    <property type="project" value="UniProtKB-KW"/>
</dbReference>
<name>A0A5C5U2H7_9GAMM</name>
<feature type="region of interest" description="Disordered" evidence="5">
    <location>
        <begin position="314"/>
        <end position="334"/>
    </location>
</feature>
<dbReference type="GO" id="GO:0003700">
    <property type="term" value="F:DNA-binding transcription factor activity"/>
    <property type="evidence" value="ECO:0007669"/>
    <property type="project" value="InterPro"/>
</dbReference>
<dbReference type="Gene3D" id="3.40.190.10">
    <property type="entry name" value="Periplasmic binding protein-like II"/>
    <property type="match status" value="2"/>
</dbReference>
<feature type="domain" description="HTH lysR-type" evidence="6">
    <location>
        <begin position="15"/>
        <end position="72"/>
    </location>
</feature>
<comment type="similarity">
    <text evidence="1">Belongs to the LysR transcriptional regulatory family.</text>
</comment>
<dbReference type="PROSITE" id="PS50931">
    <property type="entry name" value="HTH_LYSR"/>
    <property type="match status" value="1"/>
</dbReference>
<dbReference type="InterPro" id="IPR036388">
    <property type="entry name" value="WH-like_DNA-bd_sf"/>
</dbReference>
<dbReference type="Gene3D" id="1.10.10.10">
    <property type="entry name" value="Winged helix-like DNA-binding domain superfamily/Winged helix DNA-binding domain"/>
    <property type="match status" value="1"/>
</dbReference>
<dbReference type="SUPFAM" id="SSF53850">
    <property type="entry name" value="Periplasmic binding protein-like II"/>
    <property type="match status" value="1"/>
</dbReference>
<sequence length="334" mass="36419">MPAVPSPPWFVRARVKTRQLMLLIAIEEHGNIHRAAESLNMSQPAASKLLKDLEDLIGVQLFERLPRGMRATWYGESLIRHARIALASLGEAGAEIEALRAGHAGNVSVGAISGPAMTLLPPVLAALNREHPDLRVSVSIESSDVLLEQLAQNRIDLMIGRLFPRHDKRNLHYEAISEEEVCAICRPGHPMLADGTPSLADLAALPWVLPPEGSVLRHRFELMFQNAGLEVPRRVIATAALVLVPRLLEDGDHLAVVPVDVARHYARHGAVRILPVDLSCGMDSFGFITRTDWLLSPGARTVLAALKSAAADIYPAPRPSRPAAGRRRREPADA</sequence>
<dbReference type="OrthoDB" id="9814165at2"/>
<dbReference type="CDD" id="cd08435">
    <property type="entry name" value="PBP2_GbpR"/>
    <property type="match status" value="1"/>
</dbReference>
<reference evidence="7 8" key="1">
    <citation type="submission" date="2019-07" db="EMBL/GenBank/DDBJ databases">
        <title>Luteimonas sp. YD-1 nov., isolated from acidic soil.</title>
        <authorList>
            <person name="Zhou J."/>
        </authorList>
    </citation>
    <scope>NUCLEOTIDE SEQUENCE [LARGE SCALE GENOMIC DNA]</scope>
    <source>
        <strain evidence="7 8">YD-1</strain>
    </source>
</reference>
<proteinExistence type="inferred from homology"/>
<dbReference type="PRINTS" id="PR00039">
    <property type="entry name" value="HTHLYSR"/>
</dbReference>
<dbReference type="InterPro" id="IPR036390">
    <property type="entry name" value="WH_DNA-bd_sf"/>
</dbReference>
<evidence type="ECO:0000256" key="4">
    <source>
        <dbReference type="ARBA" id="ARBA00023163"/>
    </source>
</evidence>
<keyword evidence="8" id="KW-1185">Reference proteome</keyword>
<keyword evidence="2" id="KW-0805">Transcription regulation</keyword>
<evidence type="ECO:0000256" key="5">
    <source>
        <dbReference type="SAM" id="MobiDB-lite"/>
    </source>
</evidence>
<dbReference type="InterPro" id="IPR000847">
    <property type="entry name" value="LysR_HTH_N"/>
</dbReference>
<dbReference type="AlphaFoldDB" id="A0A5C5U2H7"/>
<dbReference type="PANTHER" id="PTHR30419">
    <property type="entry name" value="HTH-TYPE TRANSCRIPTIONAL REGULATOR YBHD"/>
    <property type="match status" value="1"/>
</dbReference>
<dbReference type="InterPro" id="IPR050950">
    <property type="entry name" value="HTH-type_LysR_regulators"/>
</dbReference>
<evidence type="ECO:0000256" key="3">
    <source>
        <dbReference type="ARBA" id="ARBA00023125"/>
    </source>
</evidence>
<dbReference type="RefSeq" id="WP_146311158.1">
    <property type="nucleotide sequence ID" value="NZ_VOHE01000002.1"/>
</dbReference>
<evidence type="ECO:0000256" key="2">
    <source>
        <dbReference type="ARBA" id="ARBA00023015"/>
    </source>
</evidence>
<evidence type="ECO:0000313" key="8">
    <source>
        <dbReference type="Proteomes" id="UP000315949"/>
    </source>
</evidence>
<protein>
    <submittedName>
        <fullName evidence="7">LysR family transcriptional regulator</fullName>
    </submittedName>
</protein>
<accession>A0A5C5U2H7</accession>